<dbReference type="AlphaFoldDB" id="A0AA46AHH6"/>
<evidence type="ECO:0000256" key="1">
    <source>
        <dbReference type="ARBA" id="ARBA00007362"/>
    </source>
</evidence>
<feature type="domain" description="EamA" evidence="3">
    <location>
        <begin position="140"/>
        <end position="265"/>
    </location>
</feature>
<feature type="transmembrane region" description="Helical" evidence="2">
    <location>
        <begin position="171"/>
        <end position="187"/>
    </location>
</feature>
<dbReference type="PANTHER" id="PTHR22911">
    <property type="entry name" value="ACYL-MALONYL CONDENSING ENZYME-RELATED"/>
    <property type="match status" value="1"/>
</dbReference>
<dbReference type="InterPro" id="IPR000620">
    <property type="entry name" value="EamA_dom"/>
</dbReference>
<dbReference type="Proteomes" id="UP001158066">
    <property type="component" value="Unassembled WGS sequence"/>
</dbReference>
<gene>
    <name evidence="4" type="ORF">SAMN06296020_101297</name>
</gene>
<keyword evidence="2" id="KW-0472">Membrane</keyword>
<feature type="transmembrane region" description="Helical" evidence="2">
    <location>
        <begin position="226"/>
        <end position="245"/>
    </location>
</feature>
<feature type="transmembrane region" description="Helical" evidence="2">
    <location>
        <begin position="63"/>
        <end position="82"/>
    </location>
</feature>
<feature type="transmembrane region" description="Helical" evidence="2">
    <location>
        <begin position="114"/>
        <end position="131"/>
    </location>
</feature>
<feature type="transmembrane region" description="Helical" evidence="2">
    <location>
        <begin position="137"/>
        <end position="159"/>
    </location>
</feature>
<feature type="transmembrane region" description="Helical" evidence="2">
    <location>
        <begin position="12"/>
        <end position="28"/>
    </location>
</feature>
<proteinExistence type="inferred from homology"/>
<evidence type="ECO:0000259" key="3">
    <source>
        <dbReference type="Pfam" id="PF00892"/>
    </source>
</evidence>
<keyword evidence="5" id="KW-1185">Reference proteome</keyword>
<reference evidence="4" key="1">
    <citation type="submission" date="2017-05" db="EMBL/GenBank/DDBJ databases">
        <authorList>
            <person name="Varghese N."/>
            <person name="Submissions S."/>
        </authorList>
    </citation>
    <scope>NUCLEOTIDE SEQUENCE</scope>
    <source>
        <strain evidence="4">Su22</strain>
    </source>
</reference>
<name>A0AA46AHH6_9CLOT</name>
<dbReference type="InterPro" id="IPR037185">
    <property type="entry name" value="EmrE-like"/>
</dbReference>
<accession>A0AA46AHH6</accession>
<evidence type="ECO:0000313" key="5">
    <source>
        <dbReference type="Proteomes" id="UP001158066"/>
    </source>
</evidence>
<protein>
    <submittedName>
        <fullName evidence="4">Threonine/homoserine efflux transporter RhtA</fullName>
    </submittedName>
</protein>
<dbReference type="RefSeq" id="WP_283407652.1">
    <property type="nucleotide sequence ID" value="NZ_FXUF01000001.1"/>
</dbReference>
<feature type="transmembrane region" description="Helical" evidence="2">
    <location>
        <begin position="34"/>
        <end position="51"/>
    </location>
</feature>
<comment type="caution">
    <text evidence="4">The sequence shown here is derived from an EMBL/GenBank/DDBJ whole genome shotgun (WGS) entry which is preliminary data.</text>
</comment>
<comment type="similarity">
    <text evidence="1">Belongs to the EamA transporter family.</text>
</comment>
<dbReference type="PANTHER" id="PTHR22911:SF79">
    <property type="entry name" value="MOBA-LIKE NTP TRANSFERASE DOMAIN-CONTAINING PROTEIN"/>
    <property type="match status" value="1"/>
</dbReference>
<evidence type="ECO:0000313" key="4">
    <source>
        <dbReference type="EMBL" id="SMP39904.1"/>
    </source>
</evidence>
<keyword evidence="2" id="KW-0812">Transmembrane</keyword>
<dbReference type="GO" id="GO:0016020">
    <property type="term" value="C:membrane"/>
    <property type="evidence" value="ECO:0007669"/>
    <property type="project" value="InterPro"/>
</dbReference>
<keyword evidence="2" id="KW-1133">Transmembrane helix</keyword>
<dbReference type="SUPFAM" id="SSF103481">
    <property type="entry name" value="Multidrug resistance efflux transporter EmrE"/>
    <property type="match status" value="2"/>
</dbReference>
<organism evidence="4 5">
    <name type="scientific">Anoxynatronum buryatiense</name>
    <dbReference type="NCBI Taxonomy" id="489973"/>
    <lineage>
        <taxon>Bacteria</taxon>
        <taxon>Bacillati</taxon>
        <taxon>Bacillota</taxon>
        <taxon>Clostridia</taxon>
        <taxon>Eubacteriales</taxon>
        <taxon>Clostridiaceae</taxon>
        <taxon>Anoxynatronum</taxon>
    </lineage>
</organism>
<evidence type="ECO:0000256" key="2">
    <source>
        <dbReference type="SAM" id="Phobius"/>
    </source>
</evidence>
<feature type="transmembrane region" description="Helical" evidence="2">
    <location>
        <begin position="251"/>
        <end position="270"/>
    </location>
</feature>
<feature type="domain" description="EamA" evidence="3">
    <location>
        <begin position="11"/>
        <end position="130"/>
    </location>
</feature>
<sequence length="282" mass="31099">MTNDTKARYQMMAAAFLWSLGGVLIKLVDWNPLAIAGMRSFIAAVVIFFFLKKPVFTWSKVQVGAAVAYACVMIFFVTSTRLTTAANAALLQFTSPIYIGLFSYFVLKEKVTRIDWAAILLVMVGMVLFFLDDVSFTSFWGNLLGMFTGISFAVMVLLLRKQKNARPMESVLLGNLLAGIVTLPFMFQSMPSAMSWLGLLLLGTLQLGLAYVFYATAVKHISAMESALIPVIEPLFNPLWVLLIVGEAPGMWTIFGGLLVVGGVTGRYLFHASMQRTRQSIS</sequence>
<dbReference type="Pfam" id="PF00892">
    <property type="entry name" value="EamA"/>
    <property type="match status" value="2"/>
</dbReference>
<feature type="transmembrane region" description="Helical" evidence="2">
    <location>
        <begin position="193"/>
        <end position="214"/>
    </location>
</feature>
<feature type="transmembrane region" description="Helical" evidence="2">
    <location>
        <begin position="88"/>
        <end position="107"/>
    </location>
</feature>
<dbReference type="EMBL" id="FXUF01000001">
    <property type="protein sequence ID" value="SMP39904.1"/>
    <property type="molecule type" value="Genomic_DNA"/>
</dbReference>